<evidence type="ECO:0000256" key="2">
    <source>
        <dbReference type="ARBA" id="ARBA00008868"/>
    </source>
</evidence>
<evidence type="ECO:0000256" key="8">
    <source>
        <dbReference type="SAM" id="Coils"/>
    </source>
</evidence>
<dbReference type="GO" id="GO:0005737">
    <property type="term" value="C:cytoplasm"/>
    <property type="evidence" value="ECO:0007669"/>
    <property type="project" value="UniProtKB-SubCell"/>
</dbReference>
<evidence type="ECO:0000256" key="4">
    <source>
        <dbReference type="ARBA" id="ARBA00022490"/>
    </source>
</evidence>
<dbReference type="GeneID" id="40316837"/>
<comment type="subunit">
    <text evidence="7">Self-associates. Interacts with BBS9; the interaction mediates the association of LZTL1 with the BBsome complex and regulates BBSome ciliary trafficking.</text>
</comment>
<evidence type="ECO:0000256" key="1">
    <source>
        <dbReference type="ARBA" id="ARBA00004496"/>
    </source>
</evidence>
<dbReference type="RefSeq" id="XP_029229670.1">
    <property type="nucleotide sequence ID" value="XM_029370146.1"/>
</dbReference>
<feature type="coiled-coil region" evidence="8">
    <location>
        <begin position="226"/>
        <end position="270"/>
    </location>
</feature>
<evidence type="ECO:0000256" key="7">
    <source>
        <dbReference type="ARBA" id="ARBA00026004"/>
    </source>
</evidence>
<keyword evidence="10" id="KW-1185">Reference proteome</keyword>
<dbReference type="GO" id="GO:1903565">
    <property type="term" value="P:negative regulation of protein localization to cilium"/>
    <property type="evidence" value="ECO:0007669"/>
    <property type="project" value="TreeGrafter"/>
</dbReference>
<evidence type="ECO:0000256" key="3">
    <source>
        <dbReference type="ARBA" id="ARBA00018920"/>
    </source>
</evidence>
<dbReference type="OrthoDB" id="313412at2759"/>
<reference evidence="9 10" key="1">
    <citation type="journal article" date="2018" name="BMC Genomics">
        <title>Genomic comparison of Trypanosoma conorhini and Trypanosoma rangeli to Trypanosoma cruzi strains of high and low virulence.</title>
        <authorList>
            <person name="Bradwell K.R."/>
            <person name="Koparde V.N."/>
            <person name="Matveyev A.V."/>
            <person name="Serrano M.G."/>
            <person name="Alves J.M."/>
            <person name="Parikh H."/>
            <person name="Huang B."/>
            <person name="Lee V."/>
            <person name="Espinosa-Alvarez O."/>
            <person name="Ortiz P.A."/>
            <person name="Costa-Martins A.G."/>
            <person name="Teixeira M.M."/>
            <person name="Buck G.A."/>
        </authorList>
    </citation>
    <scope>NUCLEOTIDE SEQUENCE [LARGE SCALE GENOMIC DNA]</scope>
    <source>
        <strain evidence="9 10">025E</strain>
    </source>
</reference>
<evidence type="ECO:0000313" key="9">
    <source>
        <dbReference type="EMBL" id="RNF21896.1"/>
    </source>
</evidence>
<evidence type="ECO:0000256" key="5">
    <source>
        <dbReference type="ARBA" id="ARBA00023054"/>
    </source>
</evidence>
<comment type="function">
    <text evidence="6">Regulates ciliary localization of the BBSome complex. Together with the BBSome complex, controls SMO ciliary trafficking and contributes to the sonic hedgehog (SHH) pathway regulation. May play a role in neurite outgrowth. May have tumor suppressor function.</text>
</comment>
<dbReference type="AlphaFoldDB" id="A0A422PW00"/>
<dbReference type="PANTHER" id="PTHR21635">
    <property type="entry name" value="LEUCINE ZIPPER TRANSCRIPTION FACTOR LIKE"/>
    <property type="match status" value="1"/>
</dbReference>
<comment type="subcellular location">
    <subcellularLocation>
        <location evidence="1">Cytoplasm</location>
    </subcellularLocation>
</comment>
<protein>
    <recommendedName>
        <fullName evidence="3">Leucine zipper transcription factor-like protein 1</fullName>
    </recommendedName>
</protein>
<dbReference type="PANTHER" id="PTHR21635:SF0">
    <property type="entry name" value="LEUCINE ZIPPER TRANSCRIPTION FACTOR-LIKE PROTEIN 1"/>
    <property type="match status" value="1"/>
</dbReference>
<keyword evidence="4" id="KW-0963">Cytoplasm</keyword>
<evidence type="ECO:0000256" key="6">
    <source>
        <dbReference type="ARBA" id="ARBA00024898"/>
    </source>
</evidence>
<dbReference type="InterPro" id="IPR026157">
    <property type="entry name" value="LZTFL1"/>
</dbReference>
<keyword evidence="5 8" id="KW-0175">Coiled coil</keyword>
<gene>
    <name evidence="9" type="ORF">Tco025E_03226</name>
</gene>
<organism evidence="9 10">
    <name type="scientific">Trypanosoma conorhini</name>
    <dbReference type="NCBI Taxonomy" id="83891"/>
    <lineage>
        <taxon>Eukaryota</taxon>
        <taxon>Discoba</taxon>
        <taxon>Euglenozoa</taxon>
        <taxon>Kinetoplastea</taxon>
        <taxon>Metakinetoplastina</taxon>
        <taxon>Trypanosomatida</taxon>
        <taxon>Trypanosomatidae</taxon>
        <taxon>Trypanosoma</taxon>
    </lineage>
</organism>
<feature type="coiled-coil region" evidence="8">
    <location>
        <begin position="156"/>
        <end position="190"/>
    </location>
</feature>
<dbReference type="Pfam" id="PF15294">
    <property type="entry name" value="Leu_zip"/>
    <property type="match status" value="1"/>
</dbReference>
<comment type="similarity">
    <text evidence="2">Belongs to the LZTFL1 family.</text>
</comment>
<sequence>MGDALFGLSAESRSVLDRYLQWARLACDGLKRGVHLDAANHQVGNVLQETYTREELKEILRGHTAVLLHSLEARVEKFAGTSAELLCAVLRDADRQRVTIEVDVNAVLSASANAAPAATATATTGAASTGLLLDHERQLLSGPRGRLAPLTVADADGEASRQLAEGKEEIRRLQEKVHRLTDAYAQVMNTRSVDTEKLLSMHDALQSRDAAAARQREQEEGVHQSVEELRTALAAARRELNTRLNQSTQYQEVKKILAHKNEQIRMLRAQLARYDPAFLQTGDGADDTIVEEDD</sequence>
<evidence type="ECO:0000313" key="10">
    <source>
        <dbReference type="Proteomes" id="UP000284403"/>
    </source>
</evidence>
<dbReference type="Proteomes" id="UP000284403">
    <property type="component" value="Unassembled WGS sequence"/>
</dbReference>
<dbReference type="EMBL" id="MKKU01000147">
    <property type="protein sequence ID" value="RNF21896.1"/>
    <property type="molecule type" value="Genomic_DNA"/>
</dbReference>
<comment type="caution">
    <text evidence="9">The sequence shown here is derived from an EMBL/GenBank/DDBJ whole genome shotgun (WGS) entry which is preliminary data.</text>
</comment>
<name>A0A422PW00_9TRYP</name>
<accession>A0A422PW00</accession>
<proteinExistence type="inferred from homology"/>